<proteinExistence type="predicted"/>
<dbReference type="RefSeq" id="WP_066048018.1">
    <property type="nucleotide sequence ID" value="NZ_CP014223.1"/>
</dbReference>
<dbReference type="Proteomes" id="UP000184204">
    <property type="component" value="Unassembled WGS sequence"/>
</dbReference>
<evidence type="ECO:0000313" key="2">
    <source>
        <dbReference type="EMBL" id="SHE43615.1"/>
    </source>
</evidence>
<reference evidence="2" key="4">
    <citation type="submission" date="2016-11" db="EMBL/GenBank/DDBJ databases">
        <authorList>
            <person name="Varghese N."/>
            <person name="Submissions S."/>
        </authorList>
    </citation>
    <scope>NUCLEOTIDE SEQUENCE</scope>
    <source>
        <strain evidence="2">DSM 1682</strain>
    </source>
</reference>
<dbReference type="Proteomes" id="UP000068026">
    <property type="component" value="Chromosome"/>
</dbReference>
<dbReference type="EMBL" id="FQUA01000002">
    <property type="protein sequence ID" value="SHE43615.1"/>
    <property type="molecule type" value="Genomic_DNA"/>
</dbReference>
<evidence type="ECO:0000313" key="4">
    <source>
        <dbReference type="Proteomes" id="UP000184204"/>
    </source>
</evidence>
<reference evidence="1 3" key="1">
    <citation type="journal article" date="2016" name="Genome Announc.">
        <title>Complete Genome Sequence of the Amino Acid-Fermenting Clostridium propionicum X2 (DSM 1682).</title>
        <authorList>
            <person name="Poehlein A."/>
            <person name="Schlien K."/>
            <person name="Chowdhury N.P."/>
            <person name="Gottschalk G."/>
            <person name="Buckel W."/>
            <person name="Daniel R."/>
        </authorList>
    </citation>
    <scope>NUCLEOTIDE SEQUENCE [LARGE SCALE GENOMIC DNA]</scope>
    <source>
        <strain evidence="1 3">X2</strain>
    </source>
</reference>
<evidence type="ECO:0000313" key="1">
    <source>
        <dbReference type="EMBL" id="AMJ40381.1"/>
    </source>
</evidence>
<gene>
    <name evidence="1" type="ORF">CPRO_07800</name>
    <name evidence="2" type="ORF">SAMN02745151_00700</name>
</gene>
<dbReference type="AlphaFoldDB" id="A0A0X8VCD6"/>
<sequence length="135" mass="15715">MESIKYNDGKIRLMINDDPDRVITFAPDDVGFVSRYYELVDFIEGKQMEYVQKAEEIDKSSDMKDKDGLKLYKTMCEDIKNQIDYVFGNGTSQAVFEDSLRLDMFEQFLVGIVPYVKKARENKVRPYLQNTNGVL</sequence>
<dbReference type="EMBL" id="CP014223">
    <property type="protein sequence ID" value="AMJ40381.1"/>
    <property type="molecule type" value="Genomic_DNA"/>
</dbReference>
<reference evidence="3" key="2">
    <citation type="submission" date="2016-01" db="EMBL/GenBank/DDBJ databases">
        <authorList>
            <person name="Poehlein A."/>
            <person name="Schlien K."/>
            <person name="Gottschalk G."/>
            <person name="Buckel W."/>
            <person name="Daniel R."/>
        </authorList>
    </citation>
    <scope>NUCLEOTIDE SEQUENCE [LARGE SCALE GENOMIC DNA]</scope>
    <source>
        <strain evidence="3">X2</strain>
    </source>
</reference>
<keyword evidence="3" id="KW-1185">Reference proteome</keyword>
<accession>A0A0X8VCD6</accession>
<dbReference type="KEGG" id="cpro:CPRO_07800"/>
<reference evidence="4" key="3">
    <citation type="submission" date="2016-11" db="EMBL/GenBank/DDBJ databases">
        <authorList>
            <person name="Jaros S."/>
            <person name="Januszkiewicz K."/>
            <person name="Wedrychowicz H."/>
        </authorList>
    </citation>
    <scope>NUCLEOTIDE SEQUENCE [LARGE SCALE GENOMIC DNA]</scope>
    <source>
        <strain evidence="4">DSM 1682</strain>
    </source>
</reference>
<protein>
    <submittedName>
        <fullName evidence="2">Uncharacterized protein</fullName>
    </submittedName>
</protein>
<organism evidence="2 4">
    <name type="scientific">Anaerotignum propionicum DSM 1682</name>
    <dbReference type="NCBI Taxonomy" id="991789"/>
    <lineage>
        <taxon>Bacteria</taxon>
        <taxon>Bacillati</taxon>
        <taxon>Bacillota</taxon>
        <taxon>Clostridia</taxon>
        <taxon>Lachnospirales</taxon>
        <taxon>Anaerotignaceae</taxon>
        <taxon>Anaerotignum</taxon>
    </lineage>
</organism>
<name>A0A0X8VCD6_ANAPI</name>
<evidence type="ECO:0000313" key="3">
    <source>
        <dbReference type="Proteomes" id="UP000068026"/>
    </source>
</evidence>
<dbReference type="OrthoDB" id="2061894at2"/>